<keyword evidence="11" id="KW-1185">Reference proteome</keyword>
<sequence length="516" mass="52570">MMENRPDPARWWMLIVLCLAVLVVGLDITILNVALPTISGALDADTGQLQWIVDSYTLAFAGVMLPAGVLGDRYGRKKVLLLGLAAFTVASMWSALSRSAGELIAARTLLGAGAAVVLPLTLAFVADTFDDRERPKAIAIITTAFAGGLPLGPILGGLLIEHFDWGSVFWINVPVVGVAVVAGLLLLRESRSAAPPPVDVVGLVLAIGSVVALVWGFITAPEHGWGSPVTVGLLAGSVALLAGFFLWEVRTGDRIVDPGLFRRPRFTWGTVAAVVVSVALFAVLFVVPQFLQGVSRYNAFDTGLRLVPLMGGLMVTGALAGFVDRWIGTKATVVAGLALLTGGLVLLSRVEADSGYGVLATALALCGLGVGAAMAPAMDAVTAEVGDESGAGAAVANTLRQVGGALAVAVLGSMLSTVYGNRLADNAPGLPPQAVETASDSVMGAGAVADRLGPAGQALRTAAGDAFAQAMSAVMVSCAVVVVIGALLCGFYLPARAGSRSGGGVRPAAETLVDVE</sequence>
<protein>
    <submittedName>
        <fullName evidence="10">MFS transporter</fullName>
    </submittedName>
</protein>
<dbReference type="InterPro" id="IPR004638">
    <property type="entry name" value="EmrB-like"/>
</dbReference>
<dbReference type="Gene3D" id="1.20.1720.10">
    <property type="entry name" value="Multidrug resistance protein D"/>
    <property type="match status" value="1"/>
</dbReference>
<feature type="transmembrane region" description="Helical" evidence="8">
    <location>
        <begin position="138"/>
        <end position="160"/>
    </location>
</feature>
<comment type="subcellular location">
    <subcellularLocation>
        <location evidence="1">Cell membrane</location>
        <topology evidence="1">Multi-pass membrane protein</topology>
    </subcellularLocation>
</comment>
<dbReference type="GO" id="GO:0022857">
    <property type="term" value="F:transmembrane transporter activity"/>
    <property type="evidence" value="ECO:0007669"/>
    <property type="project" value="InterPro"/>
</dbReference>
<evidence type="ECO:0000256" key="2">
    <source>
        <dbReference type="ARBA" id="ARBA00022448"/>
    </source>
</evidence>
<evidence type="ECO:0000256" key="8">
    <source>
        <dbReference type="SAM" id="Phobius"/>
    </source>
</evidence>
<dbReference type="PRINTS" id="PR01036">
    <property type="entry name" value="TCRTETB"/>
</dbReference>
<evidence type="ECO:0000256" key="1">
    <source>
        <dbReference type="ARBA" id="ARBA00004651"/>
    </source>
</evidence>
<dbReference type="EMBL" id="JAGPNL010000002">
    <property type="protein sequence ID" value="MBQ0826801.1"/>
    <property type="molecule type" value="Genomic_DNA"/>
</dbReference>
<keyword evidence="2" id="KW-0813">Transport</keyword>
<evidence type="ECO:0000259" key="9">
    <source>
        <dbReference type="PROSITE" id="PS50850"/>
    </source>
</evidence>
<keyword evidence="4 8" id="KW-0812">Transmembrane</keyword>
<feature type="transmembrane region" description="Helical" evidence="8">
    <location>
        <begin position="331"/>
        <end position="350"/>
    </location>
</feature>
<feature type="transmembrane region" description="Helical" evidence="8">
    <location>
        <begin position="55"/>
        <end position="72"/>
    </location>
</feature>
<evidence type="ECO:0000256" key="4">
    <source>
        <dbReference type="ARBA" id="ARBA00022692"/>
    </source>
</evidence>
<dbReference type="GO" id="GO:0005886">
    <property type="term" value="C:plasma membrane"/>
    <property type="evidence" value="ECO:0007669"/>
    <property type="project" value="UniProtKB-SubCell"/>
</dbReference>
<feature type="transmembrane region" description="Helical" evidence="8">
    <location>
        <begin position="12"/>
        <end position="35"/>
    </location>
</feature>
<evidence type="ECO:0000256" key="6">
    <source>
        <dbReference type="ARBA" id="ARBA00023136"/>
    </source>
</evidence>
<evidence type="ECO:0000256" key="7">
    <source>
        <dbReference type="ARBA" id="ARBA00023251"/>
    </source>
</evidence>
<comment type="caution">
    <text evidence="10">The sequence shown here is derived from an EMBL/GenBank/DDBJ whole genome shotgun (WGS) entry which is preliminary data.</text>
</comment>
<evidence type="ECO:0000256" key="3">
    <source>
        <dbReference type="ARBA" id="ARBA00022475"/>
    </source>
</evidence>
<dbReference type="InterPro" id="IPR020846">
    <property type="entry name" value="MFS_dom"/>
</dbReference>
<dbReference type="SUPFAM" id="SSF103473">
    <property type="entry name" value="MFS general substrate transporter"/>
    <property type="match status" value="2"/>
</dbReference>
<dbReference type="GO" id="GO:0046677">
    <property type="term" value="P:response to antibiotic"/>
    <property type="evidence" value="ECO:0007669"/>
    <property type="project" value="UniProtKB-KW"/>
</dbReference>
<keyword evidence="6 8" id="KW-0472">Membrane</keyword>
<dbReference type="AlphaFoldDB" id="A0A940XEI0"/>
<dbReference type="NCBIfam" id="TIGR00711">
    <property type="entry name" value="efflux_EmrB"/>
    <property type="match status" value="1"/>
</dbReference>
<dbReference type="Pfam" id="PF07690">
    <property type="entry name" value="MFS_1"/>
    <property type="match status" value="1"/>
</dbReference>
<keyword evidence="3" id="KW-1003">Cell membrane</keyword>
<dbReference type="PANTHER" id="PTHR42718:SF42">
    <property type="entry name" value="EXPORT PROTEIN"/>
    <property type="match status" value="1"/>
</dbReference>
<reference evidence="10" key="1">
    <citation type="submission" date="2021-04" db="EMBL/GenBank/DDBJ databases">
        <title>Genome seq and assembly of Streptomyces sp. RG38.</title>
        <authorList>
            <person name="Chhetri G."/>
        </authorList>
    </citation>
    <scope>NUCLEOTIDE SEQUENCE</scope>
    <source>
        <strain evidence="10">RG38</strain>
    </source>
</reference>
<organism evidence="10 11">
    <name type="scientific">Streptomyces tagetis</name>
    <dbReference type="NCBI Taxonomy" id="2820809"/>
    <lineage>
        <taxon>Bacteria</taxon>
        <taxon>Bacillati</taxon>
        <taxon>Actinomycetota</taxon>
        <taxon>Actinomycetes</taxon>
        <taxon>Kitasatosporales</taxon>
        <taxon>Streptomycetaceae</taxon>
        <taxon>Streptomyces</taxon>
    </lineage>
</organism>
<feature type="transmembrane region" description="Helical" evidence="8">
    <location>
        <begin position="79"/>
        <end position="96"/>
    </location>
</feature>
<feature type="transmembrane region" description="Helical" evidence="8">
    <location>
        <begin position="224"/>
        <end position="247"/>
    </location>
</feature>
<feature type="transmembrane region" description="Helical" evidence="8">
    <location>
        <begin position="470"/>
        <end position="493"/>
    </location>
</feature>
<feature type="transmembrane region" description="Helical" evidence="8">
    <location>
        <begin position="356"/>
        <end position="381"/>
    </location>
</feature>
<proteinExistence type="predicted"/>
<feature type="domain" description="Major facilitator superfamily (MFS) profile" evidence="9">
    <location>
        <begin position="13"/>
        <end position="497"/>
    </location>
</feature>
<dbReference type="InterPro" id="IPR036259">
    <property type="entry name" value="MFS_trans_sf"/>
</dbReference>
<evidence type="ECO:0000256" key="5">
    <source>
        <dbReference type="ARBA" id="ARBA00022989"/>
    </source>
</evidence>
<keyword evidence="5 8" id="KW-1133">Transmembrane helix</keyword>
<dbReference type="InterPro" id="IPR011701">
    <property type="entry name" value="MFS"/>
</dbReference>
<dbReference type="PROSITE" id="PS50850">
    <property type="entry name" value="MFS"/>
    <property type="match status" value="1"/>
</dbReference>
<evidence type="ECO:0000313" key="10">
    <source>
        <dbReference type="EMBL" id="MBQ0826801.1"/>
    </source>
</evidence>
<dbReference type="Proteomes" id="UP000677875">
    <property type="component" value="Unassembled WGS sequence"/>
</dbReference>
<accession>A0A940XEI0</accession>
<dbReference type="CDD" id="cd17321">
    <property type="entry name" value="MFS_MMR_MDR_like"/>
    <property type="match status" value="1"/>
</dbReference>
<evidence type="ECO:0000313" key="11">
    <source>
        <dbReference type="Proteomes" id="UP000677875"/>
    </source>
</evidence>
<keyword evidence="7" id="KW-0046">Antibiotic resistance</keyword>
<feature type="transmembrane region" description="Helical" evidence="8">
    <location>
        <begin position="268"/>
        <end position="291"/>
    </location>
</feature>
<gene>
    <name evidence="10" type="ORF">J5Y05_09805</name>
</gene>
<feature type="transmembrane region" description="Helical" evidence="8">
    <location>
        <begin position="199"/>
        <end position="218"/>
    </location>
</feature>
<feature type="transmembrane region" description="Helical" evidence="8">
    <location>
        <begin position="108"/>
        <end position="126"/>
    </location>
</feature>
<feature type="transmembrane region" description="Helical" evidence="8">
    <location>
        <begin position="166"/>
        <end position="187"/>
    </location>
</feature>
<dbReference type="Gene3D" id="1.20.1250.20">
    <property type="entry name" value="MFS general substrate transporter like domains"/>
    <property type="match status" value="1"/>
</dbReference>
<dbReference type="PANTHER" id="PTHR42718">
    <property type="entry name" value="MAJOR FACILITATOR SUPERFAMILY MULTIDRUG TRANSPORTER MFSC"/>
    <property type="match status" value="1"/>
</dbReference>
<name>A0A940XEI0_9ACTN</name>